<dbReference type="RefSeq" id="WP_210658979.1">
    <property type="nucleotide sequence ID" value="NZ_JAGKQQ010000001.1"/>
</dbReference>
<organism evidence="1 2">
    <name type="scientific">Gemmata palustris</name>
    <dbReference type="NCBI Taxonomy" id="2822762"/>
    <lineage>
        <taxon>Bacteria</taxon>
        <taxon>Pseudomonadati</taxon>
        <taxon>Planctomycetota</taxon>
        <taxon>Planctomycetia</taxon>
        <taxon>Gemmatales</taxon>
        <taxon>Gemmataceae</taxon>
        <taxon>Gemmata</taxon>
    </lineage>
</organism>
<evidence type="ECO:0000313" key="2">
    <source>
        <dbReference type="Proteomes" id="UP000676565"/>
    </source>
</evidence>
<protein>
    <submittedName>
        <fullName evidence="1">Type II toxin-antitoxin system HicB family antitoxin</fullName>
    </submittedName>
</protein>
<proteinExistence type="predicted"/>
<dbReference type="Proteomes" id="UP000676565">
    <property type="component" value="Unassembled WGS sequence"/>
</dbReference>
<reference evidence="1 2" key="1">
    <citation type="submission" date="2021-04" db="EMBL/GenBank/DDBJ databases">
        <authorList>
            <person name="Ivanova A."/>
        </authorList>
    </citation>
    <scope>NUCLEOTIDE SEQUENCE [LARGE SCALE GENOMIC DNA]</scope>
    <source>
        <strain evidence="1 2">G18</strain>
    </source>
</reference>
<accession>A0ABS5BYI8</accession>
<gene>
    <name evidence="1" type="ORF">J8F10_26060</name>
</gene>
<dbReference type="EMBL" id="JAGKQQ010000001">
    <property type="protein sequence ID" value="MBP3958725.1"/>
    <property type="molecule type" value="Genomic_DNA"/>
</dbReference>
<keyword evidence="2" id="KW-1185">Reference proteome</keyword>
<sequence>MAKTKRYTISDGKLVLTLKVADEGGYIVTSPLYPDVLTQAETIEEAFENARDVIALFKADRANTKKTRTSPVSKARDHALPLKGAKPRAKLAALKPVQKKRPVTQQVSPV</sequence>
<comment type="caution">
    <text evidence="1">The sequence shown here is derived from an EMBL/GenBank/DDBJ whole genome shotgun (WGS) entry which is preliminary data.</text>
</comment>
<dbReference type="SUPFAM" id="SSF143100">
    <property type="entry name" value="TTHA1013/TTHA0281-like"/>
    <property type="match status" value="1"/>
</dbReference>
<name>A0ABS5BYI8_9BACT</name>
<dbReference type="Gene3D" id="3.30.160.250">
    <property type="match status" value="1"/>
</dbReference>
<dbReference type="InterPro" id="IPR035069">
    <property type="entry name" value="TTHA1013/TTHA0281-like"/>
</dbReference>
<evidence type="ECO:0000313" key="1">
    <source>
        <dbReference type="EMBL" id="MBP3958725.1"/>
    </source>
</evidence>